<evidence type="ECO:0000313" key="2">
    <source>
        <dbReference type="EMBL" id="TQJ04513.1"/>
    </source>
</evidence>
<keyword evidence="1" id="KW-0472">Membrane</keyword>
<name>A0A542DN48_AMYCI</name>
<feature type="transmembrane region" description="Helical" evidence="1">
    <location>
        <begin position="9"/>
        <end position="31"/>
    </location>
</feature>
<reference evidence="2 3" key="1">
    <citation type="submission" date="2019-06" db="EMBL/GenBank/DDBJ databases">
        <title>Sequencing the genomes of 1000 actinobacteria strains.</title>
        <authorList>
            <person name="Klenk H.-P."/>
        </authorList>
    </citation>
    <scope>NUCLEOTIDE SEQUENCE [LARGE SCALE GENOMIC DNA]</scope>
    <source>
        <strain evidence="2 3">DSM 45679</strain>
    </source>
</reference>
<dbReference type="Pfam" id="PF11377">
    <property type="entry name" value="DUF3180"/>
    <property type="match status" value="1"/>
</dbReference>
<keyword evidence="1" id="KW-1133">Transmembrane helix</keyword>
<accession>A0A542DN48</accession>
<keyword evidence="3" id="KW-1185">Reference proteome</keyword>
<dbReference type="InterPro" id="IPR021517">
    <property type="entry name" value="DUF3180"/>
</dbReference>
<feature type="transmembrane region" description="Helical" evidence="1">
    <location>
        <begin position="77"/>
        <end position="101"/>
    </location>
</feature>
<feature type="transmembrane region" description="Helical" evidence="1">
    <location>
        <begin position="113"/>
        <end position="133"/>
    </location>
</feature>
<keyword evidence="1" id="KW-0812">Transmembrane</keyword>
<sequence length="153" mass="15957">MHFTRPRELAIAGVIGLGAAYLLFELVYSTLPRLPTLAGTTLLILAVIELVLAFSVRGRIRAGRVLGALMIARAVALAKASSLLGSLMAGAWVGVLGYLLPRADRITAAENDLPGAVIGVCCAVALTAAALWLEHCCRTPEPRDSDRPPGATG</sequence>
<dbReference type="AlphaFoldDB" id="A0A542DN48"/>
<feature type="transmembrane region" description="Helical" evidence="1">
    <location>
        <begin position="37"/>
        <end position="56"/>
    </location>
</feature>
<dbReference type="EMBL" id="VFML01000001">
    <property type="protein sequence ID" value="TQJ04513.1"/>
    <property type="molecule type" value="Genomic_DNA"/>
</dbReference>
<protein>
    <submittedName>
        <fullName evidence="2">Uncharacterized protein DUF3180</fullName>
    </submittedName>
</protein>
<proteinExistence type="predicted"/>
<dbReference type="Proteomes" id="UP000320876">
    <property type="component" value="Unassembled WGS sequence"/>
</dbReference>
<evidence type="ECO:0000256" key="1">
    <source>
        <dbReference type="SAM" id="Phobius"/>
    </source>
</evidence>
<dbReference type="RefSeq" id="WP_142000180.1">
    <property type="nucleotide sequence ID" value="NZ_VFML01000001.1"/>
</dbReference>
<gene>
    <name evidence="2" type="ORF">FB471_4311</name>
</gene>
<comment type="caution">
    <text evidence="2">The sequence shown here is derived from an EMBL/GenBank/DDBJ whole genome shotgun (WGS) entry which is preliminary data.</text>
</comment>
<evidence type="ECO:0000313" key="3">
    <source>
        <dbReference type="Proteomes" id="UP000320876"/>
    </source>
</evidence>
<organism evidence="2 3">
    <name type="scientific">Amycolatopsis cihanbeyliensis</name>
    <dbReference type="NCBI Taxonomy" id="1128664"/>
    <lineage>
        <taxon>Bacteria</taxon>
        <taxon>Bacillati</taxon>
        <taxon>Actinomycetota</taxon>
        <taxon>Actinomycetes</taxon>
        <taxon>Pseudonocardiales</taxon>
        <taxon>Pseudonocardiaceae</taxon>
        <taxon>Amycolatopsis</taxon>
    </lineage>
</organism>